<keyword evidence="2" id="KW-1185">Reference proteome</keyword>
<name>A0ACB0LG64_TRIPR</name>
<sequence>MNSSSRGLLTLWDTSEVEVWSTESHEYVLWCHGRFSKTGEEFSVANIYAPCEDGAKQRLWDSLSVRLQSLMDKRVCVCGDFNAVKHVDERRSVRGGHRSLDHVPFTRFIEDNTLIDLPLIGRKFTWFKGDGTSMSRLDRFLLSEEWCLAWPNCRQVARMRGLSDHCPLVLSANEEDWGPRPSRMLKCWKDIPGYNLFVREKWNSFQIEGWGGYMLKEKFKMIKASLREWHKAHTQNLPGRIETLKGRLSALDEKGEGDDLSEEELVELHEVSSGIHSLSRLHASISWQQSRSLWLKKGDANSKFFHSVLAGRRRRNVLSVIQENGVNVEGVNLIRQAVFSHFESHFKAPNVERPEIGDLQFKRLNQVESSGLTKPFSEDEVKSAVWDCDSYKSPGPDGINFGFIKDLWAELRGDIMRFLSDFHRNGKLTKGINSTFIALIPKIDSPQRLNDFRPISLVGSLYKILAKVLANRLRLVIRSVISESQMAFVKDRQILDGILITNEVVDEARKSKKELMLFKVDFEKAYDSVDLSYLMRLWGECLFQPCGGSGFESVYRGLRQGYSIGEQGSITVSHLQFADDTLLLGVKSWANVRALRAVLVLFETMSGLKVNFNKSMLVGVNIPDTWLGEAASALCCKVGKIPFLYLGLQIGGDPRRLSFWEPVLSRIKNRLSGWKSRFLSFGGRLVLLKAVLTSLPVYTLSFFKAPSGTISSIESLFIKFFWGGCEGSRKISWVSWNSICLDKESGGLGVRRVREFNQALLGKWCWRMLVDREGLWFRVLAARYGIEGGRLRDGGRRGSSWWREIARIRDGGSETGGSWFGEQVVKRVRDGSDTFFWTDPWVDGFPLCQRFGRLFELAETKSRTVAEMFALGWGEGGEAWEWRRQLRAWEEEMLGECQSLLLNIFLQAHSIDRWYWRPDPDTGYSVRGAYQLLTSHVSVTMDGADDLIWHPQVPLKVSIFVWRLLRDRLPTKDNLIIRGVLSSTAQSCVFGCGEAESVYHLFISCSTAVSLWDLVRSWIGIPLVDFTTLRDHFVQFASSAGGSRTRRSFLQLIWLACVWVVWTERNHRLFTGSADTPHMLLDKIKLFSFRVVDILAT</sequence>
<comment type="caution">
    <text evidence="1">The sequence shown here is derived from an EMBL/GenBank/DDBJ whole genome shotgun (WGS) entry which is preliminary data.</text>
</comment>
<dbReference type="EMBL" id="CASHSV030000513">
    <property type="protein sequence ID" value="CAJ2668376.1"/>
    <property type="molecule type" value="Genomic_DNA"/>
</dbReference>
<organism evidence="1 2">
    <name type="scientific">Trifolium pratense</name>
    <name type="common">Red clover</name>
    <dbReference type="NCBI Taxonomy" id="57577"/>
    <lineage>
        <taxon>Eukaryota</taxon>
        <taxon>Viridiplantae</taxon>
        <taxon>Streptophyta</taxon>
        <taxon>Embryophyta</taxon>
        <taxon>Tracheophyta</taxon>
        <taxon>Spermatophyta</taxon>
        <taxon>Magnoliopsida</taxon>
        <taxon>eudicotyledons</taxon>
        <taxon>Gunneridae</taxon>
        <taxon>Pentapetalae</taxon>
        <taxon>rosids</taxon>
        <taxon>fabids</taxon>
        <taxon>Fabales</taxon>
        <taxon>Fabaceae</taxon>
        <taxon>Papilionoideae</taxon>
        <taxon>50 kb inversion clade</taxon>
        <taxon>NPAAA clade</taxon>
        <taxon>Hologalegina</taxon>
        <taxon>IRL clade</taxon>
        <taxon>Trifolieae</taxon>
        <taxon>Trifolium</taxon>
    </lineage>
</organism>
<accession>A0ACB0LG64</accession>
<reference evidence="1" key="1">
    <citation type="submission" date="2023-10" db="EMBL/GenBank/DDBJ databases">
        <authorList>
            <person name="Rodriguez Cubillos JULIANA M."/>
            <person name="De Vega J."/>
        </authorList>
    </citation>
    <scope>NUCLEOTIDE SEQUENCE</scope>
</reference>
<evidence type="ECO:0000313" key="2">
    <source>
        <dbReference type="Proteomes" id="UP001177021"/>
    </source>
</evidence>
<evidence type="ECO:0000313" key="1">
    <source>
        <dbReference type="EMBL" id="CAJ2668376.1"/>
    </source>
</evidence>
<gene>
    <name evidence="1" type="ORF">MILVUS5_LOCUS32767</name>
</gene>
<dbReference type="Proteomes" id="UP001177021">
    <property type="component" value="Unassembled WGS sequence"/>
</dbReference>
<protein>
    <submittedName>
        <fullName evidence="1">Uncharacterized protein</fullName>
    </submittedName>
</protein>
<proteinExistence type="predicted"/>